<dbReference type="InterPro" id="IPR013324">
    <property type="entry name" value="RNA_pol_sigma_r3/r4-like"/>
</dbReference>
<dbReference type="PANTHER" id="PTHR43133:SF51">
    <property type="entry name" value="RNA POLYMERASE SIGMA FACTOR"/>
    <property type="match status" value="1"/>
</dbReference>
<dbReference type="InterPro" id="IPR007627">
    <property type="entry name" value="RNA_pol_sigma70_r2"/>
</dbReference>
<dbReference type="GO" id="GO:0003677">
    <property type="term" value="F:DNA binding"/>
    <property type="evidence" value="ECO:0007669"/>
    <property type="project" value="InterPro"/>
</dbReference>
<evidence type="ECO:0000313" key="8">
    <source>
        <dbReference type="Proteomes" id="UP000315003"/>
    </source>
</evidence>
<feature type="domain" description="RNA polymerase sigma-70 region 2" evidence="5">
    <location>
        <begin position="25"/>
        <end position="87"/>
    </location>
</feature>
<proteinExistence type="inferred from homology"/>
<dbReference type="Gene3D" id="1.10.10.10">
    <property type="entry name" value="Winged helix-like DNA-binding domain superfamily/Winged helix DNA-binding domain"/>
    <property type="match status" value="1"/>
</dbReference>
<evidence type="ECO:0000256" key="3">
    <source>
        <dbReference type="ARBA" id="ARBA00023082"/>
    </source>
</evidence>
<evidence type="ECO:0000256" key="1">
    <source>
        <dbReference type="ARBA" id="ARBA00010641"/>
    </source>
</evidence>
<feature type="domain" description="RNA polymerase sigma factor 70 region 4 type 2" evidence="6">
    <location>
        <begin position="115"/>
        <end position="165"/>
    </location>
</feature>
<dbReference type="Pfam" id="PF08281">
    <property type="entry name" value="Sigma70_r4_2"/>
    <property type="match status" value="1"/>
</dbReference>
<dbReference type="SUPFAM" id="SSF88946">
    <property type="entry name" value="Sigma2 domain of RNA polymerase sigma factors"/>
    <property type="match status" value="1"/>
</dbReference>
<dbReference type="NCBIfam" id="TIGR02937">
    <property type="entry name" value="sigma70-ECF"/>
    <property type="match status" value="1"/>
</dbReference>
<dbReference type="InterPro" id="IPR013325">
    <property type="entry name" value="RNA_pol_sigma_r2"/>
</dbReference>
<dbReference type="GO" id="GO:0016987">
    <property type="term" value="F:sigma factor activity"/>
    <property type="evidence" value="ECO:0007669"/>
    <property type="project" value="UniProtKB-KW"/>
</dbReference>
<keyword evidence="2" id="KW-0805">Transcription regulation</keyword>
<dbReference type="EMBL" id="CP036272">
    <property type="protein sequence ID" value="QDT62462.1"/>
    <property type="molecule type" value="Genomic_DNA"/>
</dbReference>
<sequence length="181" mass="20872">MFTWAESMKEDQKRELFTECWLKAEPAVSAYVFASVSRFHDAEDVVQRIAQELARRFDEFDFNRPFVAWALWIAKSRVIDFYRAEHRTRVVFSHELLGQLADTIAAQADGRSNRREALEACLEELPPKSRRLLDLRYVEELSADEMAQETGSTSGSVRVLLSRVRTVLASCIERRLAVENA</sequence>
<dbReference type="NCBIfam" id="TIGR02989">
    <property type="entry name" value="Sig-70_gvs1"/>
    <property type="match status" value="1"/>
</dbReference>
<accession>A0A517T271</accession>
<dbReference type="InterPro" id="IPR014331">
    <property type="entry name" value="RNA_pol_sigma70_ECF_RHOBA"/>
</dbReference>
<keyword evidence="4" id="KW-0804">Transcription</keyword>
<dbReference type="InterPro" id="IPR013249">
    <property type="entry name" value="RNA_pol_sigma70_r4_t2"/>
</dbReference>
<keyword evidence="3" id="KW-0731">Sigma factor</keyword>
<dbReference type="GO" id="GO:0006352">
    <property type="term" value="P:DNA-templated transcription initiation"/>
    <property type="evidence" value="ECO:0007669"/>
    <property type="project" value="InterPro"/>
</dbReference>
<comment type="similarity">
    <text evidence="1">Belongs to the sigma-70 factor family. ECF subfamily.</text>
</comment>
<dbReference type="InterPro" id="IPR039425">
    <property type="entry name" value="RNA_pol_sigma-70-like"/>
</dbReference>
<dbReference type="Proteomes" id="UP000315003">
    <property type="component" value="Chromosome"/>
</dbReference>
<dbReference type="Gene3D" id="1.10.1740.10">
    <property type="match status" value="1"/>
</dbReference>
<keyword evidence="8" id="KW-1185">Reference proteome</keyword>
<name>A0A517T271_9BACT</name>
<gene>
    <name evidence="7" type="primary">sigD_1</name>
    <name evidence="7" type="ORF">SV7mr_50100</name>
</gene>
<evidence type="ECO:0000259" key="6">
    <source>
        <dbReference type="Pfam" id="PF08281"/>
    </source>
</evidence>
<dbReference type="SUPFAM" id="SSF88659">
    <property type="entry name" value="Sigma3 and sigma4 domains of RNA polymerase sigma factors"/>
    <property type="match status" value="1"/>
</dbReference>
<organism evidence="7 8">
    <name type="scientific">Stieleria bergensis</name>
    <dbReference type="NCBI Taxonomy" id="2528025"/>
    <lineage>
        <taxon>Bacteria</taxon>
        <taxon>Pseudomonadati</taxon>
        <taxon>Planctomycetota</taxon>
        <taxon>Planctomycetia</taxon>
        <taxon>Pirellulales</taxon>
        <taxon>Pirellulaceae</taxon>
        <taxon>Stieleria</taxon>
    </lineage>
</organism>
<evidence type="ECO:0000259" key="5">
    <source>
        <dbReference type="Pfam" id="PF04542"/>
    </source>
</evidence>
<dbReference type="PANTHER" id="PTHR43133">
    <property type="entry name" value="RNA POLYMERASE ECF-TYPE SIGMA FACTO"/>
    <property type="match status" value="1"/>
</dbReference>
<reference evidence="7 8" key="1">
    <citation type="submission" date="2019-02" db="EMBL/GenBank/DDBJ databases">
        <title>Deep-cultivation of Planctomycetes and their phenomic and genomic characterization uncovers novel biology.</title>
        <authorList>
            <person name="Wiegand S."/>
            <person name="Jogler M."/>
            <person name="Boedeker C."/>
            <person name="Pinto D."/>
            <person name="Vollmers J."/>
            <person name="Rivas-Marin E."/>
            <person name="Kohn T."/>
            <person name="Peeters S.H."/>
            <person name="Heuer A."/>
            <person name="Rast P."/>
            <person name="Oberbeckmann S."/>
            <person name="Bunk B."/>
            <person name="Jeske O."/>
            <person name="Meyerdierks A."/>
            <person name="Storesund J.E."/>
            <person name="Kallscheuer N."/>
            <person name="Luecker S."/>
            <person name="Lage O.M."/>
            <person name="Pohl T."/>
            <person name="Merkel B.J."/>
            <person name="Hornburger P."/>
            <person name="Mueller R.-W."/>
            <person name="Bruemmer F."/>
            <person name="Labrenz M."/>
            <person name="Spormann A.M."/>
            <person name="Op den Camp H."/>
            <person name="Overmann J."/>
            <person name="Amann R."/>
            <person name="Jetten M.S.M."/>
            <person name="Mascher T."/>
            <person name="Medema M.H."/>
            <person name="Devos D.P."/>
            <person name="Kaster A.-K."/>
            <person name="Ovreas L."/>
            <person name="Rohde M."/>
            <person name="Galperin M.Y."/>
            <person name="Jogler C."/>
        </authorList>
    </citation>
    <scope>NUCLEOTIDE SEQUENCE [LARGE SCALE GENOMIC DNA]</scope>
    <source>
        <strain evidence="7 8">SV_7m_r</strain>
    </source>
</reference>
<dbReference type="InterPro" id="IPR014284">
    <property type="entry name" value="RNA_pol_sigma-70_dom"/>
</dbReference>
<protein>
    <submittedName>
        <fullName evidence="7">ECF RNA polymerase sigma factor SigD</fullName>
    </submittedName>
</protein>
<evidence type="ECO:0000256" key="4">
    <source>
        <dbReference type="ARBA" id="ARBA00023163"/>
    </source>
</evidence>
<dbReference type="CDD" id="cd06171">
    <property type="entry name" value="Sigma70_r4"/>
    <property type="match status" value="1"/>
</dbReference>
<evidence type="ECO:0000256" key="2">
    <source>
        <dbReference type="ARBA" id="ARBA00023015"/>
    </source>
</evidence>
<dbReference type="Pfam" id="PF04542">
    <property type="entry name" value="Sigma70_r2"/>
    <property type="match status" value="1"/>
</dbReference>
<dbReference type="AlphaFoldDB" id="A0A517T271"/>
<dbReference type="InterPro" id="IPR036388">
    <property type="entry name" value="WH-like_DNA-bd_sf"/>
</dbReference>
<evidence type="ECO:0000313" key="7">
    <source>
        <dbReference type="EMBL" id="QDT62462.1"/>
    </source>
</evidence>